<dbReference type="AlphaFoldDB" id="A0A3E1Y9R7"/>
<dbReference type="Proteomes" id="UP000260644">
    <property type="component" value="Unassembled WGS sequence"/>
</dbReference>
<evidence type="ECO:0000313" key="1">
    <source>
        <dbReference type="EMBL" id="RFS22463.1"/>
    </source>
</evidence>
<sequence>MKKIITSILILLTVVTSFYSCRKNDNPKLPEGIQTGVFPLLTQDPNGDELIQDVTAFSTAFTLGLYYPNPVPQKMDLQVIMNGNYQVVKTLQANITSFPTKINVTGTQLAQLFGLTPDQVAVGDDFTIGPDVTLQDGTVIHAFDYYLDGTTVVPISPYGADALNNPGANTTLTYAKVCSLDIDSLANVGNGGQLLVQDPDLVEATYPVTATVTDSIIKLKGYSEMPNMVLTIRVIPKSQTLVVDKQFLGPTIDGYSYTNWNVVGTGTVNACNNTMTLKLTFSVDQGSFAPITQTVVHP</sequence>
<reference evidence="1 2" key="1">
    <citation type="submission" date="2018-07" db="EMBL/GenBank/DDBJ databases">
        <title>Chitinophaga K2CV101002-2 sp. nov., isolated from a monsoon evergreen broad-leaved forest soil.</title>
        <authorList>
            <person name="Lv Y."/>
        </authorList>
    </citation>
    <scope>NUCLEOTIDE SEQUENCE [LARGE SCALE GENOMIC DNA]</scope>
    <source>
        <strain evidence="1 2">GDMCC 1.1288</strain>
    </source>
</reference>
<evidence type="ECO:0000313" key="2">
    <source>
        <dbReference type="Proteomes" id="UP000260644"/>
    </source>
</evidence>
<protein>
    <submittedName>
        <fullName evidence="1">Uncharacterized protein</fullName>
    </submittedName>
</protein>
<dbReference type="RefSeq" id="WP_116975860.1">
    <property type="nucleotide sequence ID" value="NZ_QPMM01000006.1"/>
</dbReference>
<dbReference type="EMBL" id="QPMM01000006">
    <property type="protein sequence ID" value="RFS22463.1"/>
    <property type="molecule type" value="Genomic_DNA"/>
</dbReference>
<comment type="caution">
    <text evidence="1">The sequence shown here is derived from an EMBL/GenBank/DDBJ whole genome shotgun (WGS) entry which is preliminary data.</text>
</comment>
<name>A0A3E1Y9R7_9BACT</name>
<keyword evidence="2" id="KW-1185">Reference proteome</keyword>
<gene>
    <name evidence="1" type="ORF">DVR12_11690</name>
</gene>
<organism evidence="1 2">
    <name type="scientific">Chitinophaga silvatica</name>
    <dbReference type="NCBI Taxonomy" id="2282649"/>
    <lineage>
        <taxon>Bacteria</taxon>
        <taxon>Pseudomonadati</taxon>
        <taxon>Bacteroidota</taxon>
        <taxon>Chitinophagia</taxon>
        <taxon>Chitinophagales</taxon>
        <taxon>Chitinophagaceae</taxon>
        <taxon>Chitinophaga</taxon>
    </lineage>
</organism>
<accession>A0A3E1Y9R7</accession>
<dbReference type="OrthoDB" id="938310at2"/>
<dbReference type="PROSITE" id="PS51257">
    <property type="entry name" value="PROKAR_LIPOPROTEIN"/>
    <property type="match status" value="1"/>
</dbReference>
<proteinExistence type="predicted"/>